<dbReference type="InterPro" id="IPR002035">
    <property type="entry name" value="VWF_A"/>
</dbReference>
<organism evidence="2 3">
    <name type="scientific">Sulfuricurvum kujiense</name>
    <dbReference type="NCBI Taxonomy" id="148813"/>
    <lineage>
        <taxon>Bacteria</taxon>
        <taxon>Pseudomonadati</taxon>
        <taxon>Campylobacterota</taxon>
        <taxon>Epsilonproteobacteria</taxon>
        <taxon>Campylobacterales</taxon>
        <taxon>Sulfurimonadaceae</taxon>
        <taxon>Sulfuricurvum</taxon>
    </lineage>
</organism>
<dbReference type="InterPro" id="IPR041690">
    <property type="entry name" value="Cadherin_5"/>
</dbReference>
<dbReference type="InterPro" id="IPR011049">
    <property type="entry name" value="Serralysin-like_metalloprot_C"/>
</dbReference>
<proteinExistence type="predicted"/>
<dbReference type="EMBL" id="DLUI01000091">
    <property type="protein sequence ID" value="DAB38342.1"/>
    <property type="molecule type" value="Genomic_DNA"/>
</dbReference>
<dbReference type="Pfam" id="PF17892">
    <property type="entry name" value="Cadherin_5"/>
    <property type="match status" value="1"/>
</dbReference>
<gene>
    <name evidence="2" type="ORF">CFH83_06385</name>
</gene>
<name>A0A2D3WAI9_9BACT</name>
<dbReference type="InterPro" id="IPR036465">
    <property type="entry name" value="vWFA_dom_sf"/>
</dbReference>
<dbReference type="Pfam" id="PF00353">
    <property type="entry name" value="HemolysinCabind"/>
    <property type="match status" value="1"/>
</dbReference>
<dbReference type="GO" id="GO:0005509">
    <property type="term" value="F:calcium ion binding"/>
    <property type="evidence" value="ECO:0007669"/>
    <property type="project" value="InterPro"/>
</dbReference>
<dbReference type="CDD" id="cd00198">
    <property type="entry name" value="vWFA"/>
    <property type="match status" value="1"/>
</dbReference>
<evidence type="ECO:0000313" key="3">
    <source>
        <dbReference type="Proteomes" id="UP000228859"/>
    </source>
</evidence>
<dbReference type="InterPro" id="IPR001343">
    <property type="entry name" value="Hemolysn_Ca-bd"/>
</dbReference>
<feature type="domain" description="VWFA" evidence="1">
    <location>
        <begin position="493"/>
        <end position="668"/>
    </location>
</feature>
<dbReference type="Proteomes" id="UP000228859">
    <property type="component" value="Unassembled WGS sequence"/>
</dbReference>
<dbReference type="SUPFAM" id="SSF53300">
    <property type="entry name" value="vWA-like"/>
    <property type="match status" value="1"/>
</dbReference>
<dbReference type="AlphaFoldDB" id="A0A2D3WAI9"/>
<dbReference type="Gene3D" id="2.60.40.2810">
    <property type="match status" value="1"/>
</dbReference>
<feature type="non-terminal residue" evidence="2">
    <location>
        <position position="1"/>
    </location>
</feature>
<evidence type="ECO:0000259" key="1">
    <source>
        <dbReference type="PROSITE" id="PS50234"/>
    </source>
</evidence>
<comment type="caution">
    <text evidence="2">The sequence shown here is derived from an EMBL/GenBank/DDBJ whole genome shotgun (WGS) entry which is preliminary data.</text>
</comment>
<reference evidence="2 3" key="1">
    <citation type="journal article" date="2017" name="Front. Microbiol.">
        <title>Comparative Genomic Analysis of the Class Epsilonproteobacteria and Proposed Reclassification to Epsilonbacteraeota (phyl. nov.).</title>
        <authorList>
            <person name="Waite D.W."/>
            <person name="Vanwonterghem I."/>
            <person name="Rinke C."/>
            <person name="Parks D.H."/>
            <person name="Zhang Y."/>
            <person name="Takai K."/>
            <person name="Sievert S.M."/>
            <person name="Simon J."/>
            <person name="Campbell B.J."/>
            <person name="Hanson T.E."/>
            <person name="Woyke T."/>
            <person name="Klotz M.G."/>
            <person name="Hugenholtz P."/>
        </authorList>
    </citation>
    <scope>NUCLEOTIDE SEQUENCE [LARGE SCALE GENOMIC DNA]</scope>
    <source>
        <strain evidence="2">UBA12443</strain>
    </source>
</reference>
<sequence>GITVDFANGTNTEGYYAISGNTVVLTAAGEAFLDAGNTLPNVSVTTSTGVTQTNTVTTTLINDAPTAVDDYKMTGVRAEYYGYQEGIDGSNLTNITQIRNFMTSNTPDAIFTPTSLNYALGSGNLGSGTNLQTFLGADAASLNTDPGDSSDAIIHMQGFITLNAGTYNFKVTADDGYTILIDGNPVATVNYIQSPTGTVHAPFTVTDGEHSIEIIYWDQAGDYQFKAEISKDGGTSYQVLNVSEGSHSFVTSEDTALTITANTLLSNDTDPDGDTLIITSVSSGIGGTVSIDVDGNVVFTPIQNYHGSAYFDYTISDGLGGSDTARVYLTVTPINDTPTLTIDTGNTNNTNDSVYESGLATGNNSVSNGEFAYGKITVGDVDGLSDIKSITIGSSVFTVGANGLAGLVNSTVLTTDGKVTLTGYNNGVFDYTYELTKATTDVANKTETDSFVVKVTDSSNLSVQSNIVVNIVDDAPKVVEQTIDLHISPITTNLSFIVDGSGSMSATDLQLSLDAINTLVNQYRAFGDVNIKIVEFYDNGVLDTGWISSTQGVTLPTASSGTDIDRGLKAMVDTYSNTSAGYSEANQDIMYFFGDGNDNVGVFDTYLPTWKNFVTSGAIDKLFTYSVNTDTVLADIVAIADNGENLISQDVVNITQISDLAVSVSQTAKLYTEGSFITNSSGTTLISYGADGGHIASVTINGNTEVYDINNPVKEINGSHGVFTLNFETGEYVYRATDILEHTEIVNVSIVDGDGDRVDAILLNINITYDPILLNQPKTIIVGEGDATSWNEVGVYGFTAGQVYKTGSNLDITHLSNGISANITTQLGVTNDRLNFINGTPDTSETLVIHIKEIANSATVTVGNWSNSDELYWEVFASDGTSNGGGVVTTDNLTSFTINGTNGVTGDFEYITFRAGENGSNANADFSINQITFNIPAKTMTTGTSGNEVITGTDGSEIIDGLTGADTINAGAGYDTITFDQNDYLIDGGTGIDTLILPTSVNINFSALANDKVTNMEVIDLNINGNHNITNLSLQDVIDMTDSNNTLTIIGDSADSVNVPQTSGSYSVDKSTDSGFDIYTYSSSNASDPTVTVKIEQDITHS</sequence>
<accession>A0A2D3WAI9</accession>
<evidence type="ECO:0000313" key="2">
    <source>
        <dbReference type="EMBL" id="DAB38342.1"/>
    </source>
</evidence>
<dbReference type="PROSITE" id="PS50234">
    <property type="entry name" value="VWFA"/>
    <property type="match status" value="1"/>
</dbReference>
<dbReference type="Gene3D" id="3.40.50.410">
    <property type="entry name" value="von Willebrand factor, type A domain"/>
    <property type="match status" value="1"/>
</dbReference>
<protein>
    <recommendedName>
        <fullName evidence="1">VWFA domain-containing protein</fullName>
    </recommendedName>
</protein>
<dbReference type="SUPFAM" id="SSF51120">
    <property type="entry name" value="beta-Roll"/>
    <property type="match status" value="1"/>
</dbReference>